<proteinExistence type="predicted"/>
<protein>
    <submittedName>
        <fullName evidence="1">Uncharacterized protein</fullName>
    </submittedName>
</protein>
<evidence type="ECO:0000313" key="2">
    <source>
        <dbReference type="Proteomes" id="UP001060085"/>
    </source>
</evidence>
<dbReference type="Proteomes" id="UP001060085">
    <property type="component" value="Linkage Group LG08"/>
</dbReference>
<organism evidence="1 2">
    <name type="scientific">Catharanthus roseus</name>
    <name type="common">Madagascar periwinkle</name>
    <name type="synonym">Vinca rosea</name>
    <dbReference type="NCBI Taxonomy" id="4058"/>
    <lineage>
        <taxon>Eukaryota</taxon>
        <taxon>Viridiplantae</taxon>
        <taxon>Streptophyta</taxon>
        <taxon>Embryophyta</taxon>
        <taxon>Tracheophyta</taxon>
        <taxon>Spermatophyta</taxon>
        <taxon>Magnoliopsida</taxon>
        <taxon>eudicotyledons</taxon>
        <taxon>Gunneridae</taxon>
        <taxon>Pentapetalae</taxon>
        <taxon>asterids</taxon>
        <taxon>lamiids</taxon>
        <taxon>Gentianales</taxon>
        <taxon>Apocynaceae</taxon>
        <taxon>Rauvolfioideae</taxon>
        <taxon>Vinceae</taxon>
        <taxon>Catharanthinae</taxon>
        <taxon>Catharanthus</taxon>
    </lineage>
</organism>
<gene>
    <name evidence="1" type="ORF">M9H77_33424</name>
</gene>
<sequence>MEEQLPPHVLIFPLPMLGHVNSMLKLAELFFISGLHVTVLLSEHNHSLLLRQGSLNSLLSRYNGFQFATISDGLPDDHPRSGKRTMDIMMRLMEVGESQLRNLMVSTDWLSKSESGDGVVGLKRRPVTCIVIDGVMGFATKVSEEMGIPFIYIRTCGACSFWANFSIPEVINADEIPLRASYQKRKEMDLPVTSVPGMEGILRRRDLPVFFRVHDVNDTILQTIKTETRKTTKARALILNTFEDLEGPVLDQIRKQIPKLFSIGPLHAHLKVRIAANPMESSARNSGSFWEEDRSCIVWLDSQPHKSVIFVSFGSVAVLTRDELLEFWHGLVNSGQRFLWVMRPDSVIGKSDIPAELEEGTKARGYIVGWAPQEEILAHPAISGFLTHAGWNSTLESITAGVPMICWPCSADQPTNSRFVSDVWKIGLDMKDTCDRVIVEKMVRELMEVRNDEFLDKAEHMSNLARKALSKGGSSSSNLDSLIEFIRSMIA</sequence>
<reference evidence="2" key="1">
    <citation type="journal article" date="2023" name="Nat. Plants">
        <title>Single-cell RNA sequencing provides a high-resolution roadmap for understanding the multicellular compartmentation of specialized metabolism.</title>
        <authorList>
            <person name="Sun S."/>
            <person name="Shen X."/>
            <person name="Li Y."/>
            <person name="Li Y."/>
            <person name="Wang S."/>
            <person name="Li R."/>
            <person name="Zhang H."/>
            <person name="Shen G."/>
            <person name="Guo B."/>
            <person name="Wei J."/>
            <person name="Xu J."/>
            <person name="St-Pierre B."/>
            <person name="Chen S."/>
            <person name="Sun C."/>
        </authorList>
    </citation>
    <scope>NUCLEOTIDE SEQUENCE [LARGE SCALE GENOMIC DNA]</scope>
</reference>
<accession>A0ACB9ZIK3</accession>
<comment type="caution">
    <text evidence="1">The sequence shown here is derived from an EMBL/GenBank/DDBJ whole genome shotgun (WGS) entry which is preliminary data.</text>
</comment>
<keyword evidence="2" id="KW-1185">Reference proteome</keyword>
<evidence type="ECO:0000313" key="1">
    <source>
        <dbReference type="EMBL" id="KAI5647419.1"/>
    </source>
</evidence>
<dbReference type="EMBL" id="CM044708">
    <property type="protein sequence ID" value="KAI5647419.1"/>
    <property type="molecule type" value="Genomic_DNA"/>
</dbReference>
<name>A0ACB9ZIK3_CATRO</name>